<evidence type="ECO:0000313" key="1">
    <source>
        <dbReference type="EMBL" id="MBA4709235.1"/>
    </source>
</evidence>
<dbReference type="AlphaFoldDB" id="A0A838YDW8"/>
<evidence type="ECO:0000313" key="2">
    <source>
        <dbReference type="Proteomes" id="UP000545606"/>
    </source>
</evidence>
<gene>
    <name evidence="1" type="ORF">H2Z84_12710</name>
</gene>
<keyword evidence="2" id="KW-1185">Reference proteome</keyword>
<proteinExistence type="predicted"/>
<sequence length="498" mass="56365">MHEEFEVVDPSGLRLCNTISLLVPAQTYHVNCGWTKEVSLPVVEEYTCRLLLALQEVLPGDIQEYFGLSKREVEVLVETLVHNKLAVYSNDGHLAPSPMLLDRTKGNPNVAASLTKYEECIEEPVIELLTLSVMPKSRYNSSRFGLYEIPIPHEHKSLSTNQVAETFGSQYRAYLDTARQQDRDSKRKRLYKVGACEIGRPVQIPVDIDIWLLPSSTGDVQVIKRASEKVGDIRQRPLSMELESRISDYLSGIKLSTGGLSLTEFCRAFYDIVLNRYVDGNGLDINRWLMDHHLRKTGYDNQNTRAMIGPIYADNNRITITRTLQELAKNWEEGVSHNALWLSSSVPLWAANSALLTEFCGKVAKQLSEERKARGKITALLPADDVNDIYRLRKAYHSRIPNGLGFKGQDLQDKVEVFLIPGQLAVVQYHFQPSQESAVTVPIGYLTHDPERLKRVESFLNHRLQHRGNPEVLWSQDNNDNVASLLGKSWMQALGLEI</sequence>
<protein>
    <submittedName>
        <fullName evidence="1">Uncharacterized protein</fullName>
    </submittedName>
</protein>
<organism evidence="1 2">
    <name type="scientific">Aquitalea aquatica</name>
    <dbReference type="NCBI Taxonomy" id="3044273"/>
    <lineage>
        <taxon>Bacteria</taxon>
        <taxon>Pseudomonadati</taxon>
        <taxon>Pseudomonadota</taxon>
        <taxon>Betaproteobacteria</taxon>
        <taxon>Neisseriales</taxon>
        <taxon>Chromobacteriaceae</taxon>
        <taxon>Aquitalea</taxon>
    </lineage>
</organism>
<dbReference type="RefSeq" id="WP_181836305.1">
    <property type="nucleotide sequence ID" value="NZ_JACERN010000033.1"/>
</dbReference>
<reference evidence="1 2" key="1">
    <citation type="submission" date="2020-07" db="EMBL/GenBank/DDBJ databases">
        <title>Draft genome sequence of violacein-producing bacteria and related species.</title>
        <authorList>
            <person name="Wilson H.S."/>
            <person name="De Leon M.E."/>
        </authorList>
    </citation>
    <scope>NUCLEOTIDE SEQUENCE [LARGE SCALE GENOMIC DNA]</scope>
    <source>
        <strain evidence="1 2">HSC-21Su07</strain>
    </source>
</reference>
<dbReference type="Proteomes" id="UP000545606">
    <property type="component" value="Unassembled WGS sequence"/>
</dbReference>
<comment type="caution">
    <text evidence="1">The sequence shown here is derived from an EMBL/GenBank/DDBJ whole genome shotgun (WGS) entry which is preliminary data.</text>
</comment>
<name>A0A838YDW8_9NEIS</name>
<accession>A0A838YDW8</accession>
<dbReference type="EMBL" id="JACERN010000033">
    <property type="protein sequence ID" value="MBA4709235.1"/>
    <property type="molecule type" value="Genomic_DNA"/>
</dbReference>